<dbReference type="Pfam" id="PF01663">
    <property type="entry name" value="Phosphodiest"/>
    <property type="match status" value="1"/>
</dbReference>
<protein>
    <submittedName>
        <fullName evidence="1">Phosphodiesterase</fullName>
    </submittedName>
</protein>
<gene>
    <name evidence="1" type="ORF">PKOR_12850</name>
</gene>
<dbReference type="GO" id="GO:0016787">
    <property type="term" value="F:hydrolase activity"/>
    <property type="evidence" value="ECO:0007669"/>
    <property type="project" value="UniProtKB-ARBA"/>
</dbReference>
<dbReference type="Gene3D" id="3.40.720.10">
    <property type="entry name" value="Alkaline Phosphatase, subunit A"/>
    <property type="match status" value="1"/>
</dbReference>
<dbReference type="RefSeq" id="WP_046311251.1">
    <property type="nucleotide sequence ID" value="NZ_CBCSCY010000003.1"/>
</dbReference>
<dbReference type="InterPro" id="IPR002591">
    <property type="entry name" value="Phosphodiest/P_Trfase"/>
</dbReference>
<dbReference type="Proteomes" id="UP000033109">
    <property type="component" value="Chromosome"/>
</dbReference>
<reference evidence="1 2" key="1">
    <citation type="journal article" date="2015" name="Sci. Rep.">
        <title>Unraveling adaptation of Pontibacter korlensis to radiation and infertility in desert through complete genome and comparative transcriptomic analysis.</title>
        <authorList>
            <person name="Dai J."/>
            <person name="Dai W."/>
            <person name="Qiu C."/>
            <person name="Yang Z."/>
            <person name="Zhang Y."/>
            <person name="Zhou M."/>
            <person name="Zhang L."/>
            <person name="Fang C."/>
            <person name="Gao Q."/>
            <person name="Yang Q."/>
            <person name="Li X."/>
            <person name="Wang Z."/>
            <person name="Wang Z."/>
            <person name="Jia Z."/>
            <person name="Chen X."/>
        </authorList>
    </citation>
    <scope>NUCLEOTIDE SEQUENCE [LARGE SCALE GENOMIC DNA]</scope>
    <source>
        <strain evidence="1 2">X14-1T</strain>
    </source>
</reference>
<dbReference type="STRING" id="400092.PKOR_12850"/>
<dbReference type="HOGENOM" id="CLU_047974_0_0_10"/>
<dbReference type="EMBL" id="CP009621">
    <property type="protein sequence ID" value="AKD03839.1"/>
    <property type="molecule type" value="Genomic_DNA"/>
</dbReference>
<evidence type="ECO:0000313" key="2">
    <source>
        <dbReference type="Proteomes" id="UP000033109"/>
    </source>
</evidence>
<accession>A0A0E3ZH28</accession>
<dbReference type="PANTHER" id="PTHR10151">
    <property type="entry name" value="ECTONUCLEOTIDE PYROPHOSPHATASE/PHOSPHODIESTERASE"/>
    <property type="match status" value="1"/>
</dbReference>
<keyword evidence="2" id="KW-1185">Reference proteome</keyword>
<dbReference type="SUPFAM" id="SSF53649">
    <property type="entry name" value="Alkaline phosphatase-like"/>
    <property type="match status" value="1"/>
</dbReference>
<dbReference type="CDD" id="cd16018">
    <property type="entry name" value="Enpp"/>
    <property type="match status" value="1"/>
</dbReference>
<dbReference type="PANTHER" id="PTHR10151:SF120">
    <property type="entry name" value="BIS(5'-ADENOSYL)-TRIPHOSPHATASE"/>
    <property type="match status" value="1"/>
</dbReference>
<dbReference type="AlphaFoldDB" id="A0A0E3ZH28"/>
<evidence type="ECO:0000313" key="1">
    <source>
        <dbReference type="EMBL" id="AKD03839.1"/>
    </source>
</evidence>
<sequence>MQKTVVLNIVGLTKSLIGNNTPNLLKWAEAAQQTSIKPVLPAVTCTAQSTYLTGKWPEEHGIVANGWYFRDEDEVKLWRQSNKLVQAPKVWEVAKAADPNFTVANMGWWYNMNTTADYTLTPRPQYLADGRKLPDCYTQPADLRDKLQAQLGTFPLFNYWGPKTSIKSSKWIADASKITDDLYNPTLTLIYLPHLDYNLQRLGPSDPRIAKDLQEIDAVAGDLIRFYEAKGAQVIVLSEYGISDVNQPVHINRVLRQQGLLNVRVERGTELLDMAMSDAFAVADHQVAHVYIKDKARIQEVKQLLQQVDGIEEVLEGKERYKYRIAHERCGELVVVAKANAWFTYYFWLDDKKAPDYARMVDIHKKPGFDPVEMFIDPKIKFPLPLVAGKLLKKKLGFRTVMDIIPLDASLIKGSHGRIQEDKNEWPLLLTKNKAGLPQEIQAIDVFDVILQHLQIPKPEPVFIAGA</sequence>
<proteinExistence type="predicted"/>
<name>A0A0E3ZH28_9BACT</name>
<dbReference type="InterPro" id="IPR017850">
    <property type="entry name" value="Alkaline_phosphatase_core_sf"/>
</dbReference>
<organism evidence="1 2">
    <name type="scientific">Pontibacter korlensis</name>
    <dbReference type="NCBI Taxonomy" id="400092"/>
    <lineage>
        <taxon>Bacteria</taxon>
        <taxon>Pseudomonadati</taxon>
        <taxon>Bacteroidota</taxon>
        <taxon>Cytophagia</taxon>
        <taxon>Cytophagales</taxon>
        <taxon>Hymenobacteraceae</taxon>
        <taxon>Pontibacter</taxon>
    </lineage>
</organism>
<dbReference type="PATRIC" id="fig|400092.3.peg.2805"/>
<dbReference type="KEGG" id="pko:PKOR_12850"/>
<dbReference type="OrthoDB" id="9771966at2"/>